<dbReference type="AlphaFoldDB" id="A0A226X5Z3"/>
<proteinExistence type="predicted"/>
<dbReference type="EMBL" id="MTHB01000072">
    <property type="protein sequence ID" value="OXC78258.1"/>
    <property type="molecule type" value="Genomic_DNA"/>
</dbReference>
<accession>A0A226X5Z3</accession>
<dbReference type="GO" id="GO:0004519">
    <property type="term" value="F:endonuclease activity"/>
    <property type="evidence" value="ECO:0007669"/>
    <property type="project" value="InterPro"/>
</dbReference>
<evidence type="ECO:0000313" key="1">
    <source>
        <dbReference type="EMBL" id="OXC78258.1"/>
    </source>
</evidence>
<dbReference type="GO" id="GO:0110001">
    <property type="term" value="C:toxin-antitoxin complex"/>
    <property type="evidence" value="ECO:0007669"/>
    <property type="project" value="InterPro"/>
</dbReference>
<dbReference type="InterPro" id="IPR018669">
    <property type="entry name" value="Toxin_HigB"/>
</dbReference>
<dbReference type="GO" id="GO:0003723">
    <property type="term" value="F:RNA binding"/>
    <property type="evidence" value="ECO:0007669"/>
    <property type="project" value="InterPro"/>
</dbReference>
<evidence type="ECO:0000313" key="2">
    <source>
        <dbReference type="Proteomes" id="UP000214720"/>
    </source>
</evidence>
<dbReference type="Pfam" id="PF09907">
    <property type="entry name" value="HigB_toxin"/>
    <property type="match status" value="1"/>
</dbReference>
<reference evidence="2" key="1">
    <citation type="submission" date="2017-01" db="EMBL/GenBank/DDBJ databases">
        <title>Genome Analysis of Deinococcus marmoris KOPRI26562.</title>
        <authorList>
            <person name="Kim J.H."/>
            <person name="Oh H.-M."/>
        </authorList>
    </citation>
    <scope>NUCLEOTIDE SEQUENCE [LARGE SCALE GENOMIC DNA]</scope>
    <source>
        <strain evidence="2">PAMC 26633</strain>
    </source>
</reference>
<comment type="caution">
    <text evidence="1">The sequence shown here is derived from an EMBL/GenBank/DDBJ whole genome shotgun (WGS) entry which is preliminary data.</text>
</comment>
<dbReference type="OrthoDB" id="9799912at2"/>
<gene>
    <name evidence="1" type="ORF">BSU04_12815</name>
</gene>
<protein>
    <submittedName>
        <fullName evidence="1">Membrane protein</fullName>
    </submittedName>
</protein>
<dbReference type="RefSeq" id="WP_089160828.1">
    <property type="nucleotide sequence ID" value="NZ_MTHB01000072.1"/>
</dbReference>
<sequence length="101" mass="11351">MRIVAKKNLLAFCMTHAAARQSLLAWHEEAAKAVWATPQDIKDRYASASFVGHNRVVFNIKGNAYRLIVAVAYRIGVVYIKFIGTHAEYDAIDAATIELEW</sequence>
<name>A0A226X5Z3_CABSO</name>
<dbReference type="Proteomes" id="UP000214720">
    <property type="component" value="Unassembled WGS sequence"/>
</dbReference>
<organism evidence="1 2">
    <name type="scientific">Caballeronia sordidicola</name>
    <name type="common">Burkholderia sordidicola</name>
    <dbReference type="NCBI Taxonomy" id="196367"/>
    <lineage>
        <taxon>Bacteria</taxon>
        <taxon>Pseudomonadati</taxon>
        <taxon>Pseudomonadota</taxon>
        <taxon>Betaproteobacteria</taxon>
        <taxon>Burkholderiales</taxon>
        <taxon>Burkholderiaceae</taxon>
        <taxon>Caballeronia</taxon>
    </lineage>
</organism>